<gene>
    <name evidence="1" type="ORF">AVEN_58156_1</name>
</gene>
<dbReference type="AlphaFoldDB" id="A0A4Y2ST00"/>
<reference evidence="1 2" key="1">
    <citation type="journal article" date="2019" name="Sci. Rep.">
        <title>Orb-weaving spider Araneus ventricosus genome elucidates the spidroin gene catalogue.</title>
        <authorList>
            <person name="Kono N."/>
            <person name="Nakamura H."/>
            <person name="Ohtoshi R."/>
            <person name="Moran D.A.P."/>
            <person name="Shinohara A."/>
            <person name="Yoshida Y."/>
            <person name="Fujiwara M."/>
            <person name="Mori M."/>
            <person name="Tomita M."/>
            <person name="Arakawa K."/>
        </authorList>
    </citation>
    <scope>NUCLEOTIDE SEQUENCE [LARGE SCALE GENOMIC DNA]</scope>
</reference>
<dbReference type="EMBL" id="BGPR01023901">
    <property type="protein sequence ID" value="GBN91478.1"/>
    <property type="molecule type" value="Genomic_DNA"/>
</dbReference>
<name>A0A4Y2ST00_ARAVE</name>
<protein>
    <submittedName>
        <fullName evidence="1">Uncharacterized protein</fullName>
    </submittedName>
</protein>
<evidence type="ECO:0000313" key="2">
    <source>
        <dbReference type="Proteomes" id="UP000499080"/>
    </source>
</evidence>
<comment type="caution">
    <text evidence="1">The sequence shown here is derived from an EMBL/GenBank/DDBJ whole genome shotgun (WGS) entry which is preliminary data.</text>
</comment>
<keyword evidence="2" id="KW-1185">Reference proteome</keyword>
<dbReference type="Proteomes" id="UP000499080">
    <property type="component" value="Unassembled WGS sequence"/>
</dbReference>
<evidence type="ECO:0000313" key="1">
    <source>
        <dbReference type="EMBL" id="GBN91478.1"/>
    </source>
</evidence>
<sequence>METTSLIHTPCLSTENCSIWWRLCYGIWSVQLVYYGTPHTSRDDSDRWQVLLCPITYTHSCPLCIPTDWDNSSRTMQHPTRGELLPSGSRNTLMTLDTSIGYLNPQT</sequence>
<organism evidence="1 2">
    <name type="scientific">Araneus ventricosus</name>
    <name type="common">Orbweaver spider</name>
    <name type="synonym">Epeira ventricosa</name>
    <dbReference type="NCBI Taxonomy" id="182803"/>
    <lineage>
        <taxon>Eukaryota</taxon>
        <taxon>Metazoa</taxon>
        <taxon>Ecdysozoa</taxon>
        <taxon>Arthropoda</taxon>
        <taxon>Chelicerata</taxon>
        <taxon>Arachnida</taxon>
        <taxon>Araneae</taxon>
        <taxon>Araneomorphae</taxon>
        <taxon>Entelegynae</taxon>
        <taxon>Araneoidea</taxon>
        <taxon>Araneidae</taxon>
        <taxon>Araneus</taxon>
    </lineage>
</organism>
<proteinExistence type="predicted"/>
<dbReference type="OrthoDB" id="10518617at2759"/>
<accession>A0A4Y2ST00</accession>